<organism evidence="1 2">
    <name type="scientific">Flexivirga caeni</name>
    <dbReference type="NCBI Taxonomy" id="2294115"/>
    <lineage>
        <taxon>Bacteria</taxon>
        <taxon>Bacillati</taxon>
        <taxon>Actinomycetota</taxon>
        <taxon>Actinomycetes</taxon>
        <taxon>Micrococcales</taxon>
        <taxon>Dermacoccaceae</taxon>
        <taxon>Flexivirga</taxon>
    </lineage>
</organism>
<name>A0A3M9M6U0_9MICO</name>
<comment type="caution">
    <text evidence="1">The sequence shown here is derived from an EMBL/GenBank/DDBJ whole genome shotgun (WGS) entry which is preliminary data.</text>
</comment>
<proteinExistence type="predicted"/>
<dbReference type="AlphaFoldDB" id="A0A3M9M6U0"/>
<reference evidence="1 2" key="1">
    <citation type="submission" date="2018-11" db="EMBL/GenBank/DDBJ databases">
        <title>Draft genome of Simplicispira Flexivirga sp. BO-16.</title>
        <authorList>
            <person name="Im W.T."/>
        </authorList>
    </citation>
    <scope>NUCLEOTIDE SEQUENCE [LARGE SCALE GENOMIC DNA]</scope>
    <source>
        <strain evidence="1 2">BO-16</strain>
    </source>
</reference>
<dbReference type="RefSeq" id="WP_123271610.1">
    <property type="nucleotide sequence ID" value="NZ_RJJQ01000011.1"/>
</dbReference>
<dbReference type="EMBL" id="RJJQ01000011">
    <property type="protein sequence ID" value="RNI21294.1"/>
    <property type="molecule type" value="Genomic_DNA"/>
</dbReference>
<evidence type="ECO:0000313" key="2">
    <source>
        <dbReference type="Proteomes" id="UP000271678"/>
    </source>
</evidence>
<gene>
    <name evidence="1" type="ORF">EFY87_11405</name>
</gene>
<dbReference type="Proteomes" id="UP000271678">
    <property type="component" value="Unassembled WGS sequence"/>
</dbReference>
<protein>
    <submittedName>
        <fullName evidence="1">Uncharacterized protein</fullName>
    </submittedName>
</protein>
<evidence type="ECO:0000313" key="1">
    <source>
        <dbReference type="EMBL" id="RNI21294.1"/>
    </source>
</evidence>
<keyword evidence="2" id="KW-1185">Reference proteome</keyword>
<sequence length="66" mass="7014">MGQSSWHDPDPASDEFQALATAVRAYSHLVAQSRVRPVATDPVELLRALSAVGEASVEVVRRAGAL</sequence>
<accession>A0A3M9M6U0</accession>